<proteinExistence type="predicted"/>
<keyword evidence="4" id="KW-1185">Reference proteome</keyword>
<dbReference type="EMBL" id="JAERQJ010000003">
    <property type="protein sequence ID" value="MBL0683986.1"/>
    <property type="molecule type" value="Genomic_DNA"/>
</dbReference>
<reference evidence="3" key="1">
    <citation type="submission" date="2021-01" db="EMBL/GenBank/DDBJ databases">
        <authorList>
            <person name="Zhong Y.L."/>
        </authorList>
    </citation>
    <scope>NUCLEOTIDE SEQUENCE</scope>
    <source>
        <strain evidence="3">KCTC 23302</strain>
    </source>
</reference>
<gene>
    <name evidence="3" type="ORF">JJQ60_10690</name>
</gene>
<name>A0A936ZZG3_9FLAO</name>
<organism evidence="3 4">
    <name type="scientific">Aquimarina mytili</name>
    <dbReference type="NCBI Taxonomy" id="874423"/>
    <lineage>
        <taxon>Bacteria</taxon>
        <taxon>Pseudomonadati</taxon>
        <taxon>Bacteroidota</taxon>
        <taxon>Flavobacteriia</taxon>
        <taxon>Flavobacteriales</taxon>
        <taxon>Flavobacteriaceae</taxon>
        <taxon>Aquimarina</taxon>
    </lineage>
</organism>
<dbReference type="GO" id="GO:0003995">
    <property type="term" value="F:acyl-CoA dehydrogenase activity"/>
    <property type="evidence" value="ECO:0007669"/>
    <property type="project" value="TreeGrafter"/>
</dbReference>
<dbReference type="AlphaFoldDB" id="A0A936ZZG3"/>
<evidence type="ECO:0000313" key="3">
    <source>
        <dbReference type="EMBL" id="MBL0683986.1"/>
    </source>
</evidence>
<keyword evidence="1" id="KW-0560">Oxidoreductase</keyword>
<sequence length="387" mass="43800">MKNIITANGHPKAKDELKQVCKVLIEVEKTKDYPKFYSFLKTTKVPFISCYEKDVRKVYQESFRVLHRIGEVSIPVSVALSMHYYVLASFASYPFSKTSTVYWKREVLLNKIKKEGLLIANTGSVRTYKDASGNTKIMAKKENDSYIINGKAPFMSLAGIADYLVFTAELSEGSNAVFFIPSNNNSIVFEDSVFGDTMQGSFTKSVTFENLNVPSSNVIQLDQSEQERCEILVYQRSWFQALVPAPYLGAAYRVILQLKEFSGKKIKNGKTLSESERFSDTVGDLMIKYKAACQLCEQAGVLLEDFRVSNKSSLEKLFEASVVAKHFSTHYAEEIVNQTRSLMGTRFLTPGSITNKVYKEIVFGALQPMTDTDIRDYFGKQLMYKKI</sequence>
<dbReference type="SUPFAM" id="SSF47203">
    <property type="entry name" value="Acyl-CoA dehydrogenase C-terminal domain-like"/>
    <property type="match status" value="1"/>
</dbReference>
<feature type="domain" description="Acyl-CoA dehydrogenase C-terminal" evidence="2">
    <location>
        <begin position="245"/>
        <end position="346"/>
    </location>
</feature>
<dbReference type="InterPro" id="IPR013107">
    <property type="entry name" value="Acyl-CoA_DH_C"/>
</dbReference>
<dbReference type="InterPro" id="IPR046373">
    <property type="entry name" value="Acyl-CoA_Oxase/DH_mid-dom_sf"/>
</dbReference>
<dbReference type="RefSeq" id="WP_201919490.1">
    <property type="nucleotide sequence ID" value="NZ_BAABAX010000005.1"/>
</dbReference>
<dbReference type="PANTHER" id="PTHR43884:SF25">
    <property type="entry name" value="ACYL-COA DEHYDROGENASE YDBM-RELATED"/>
    <property type="match status" value="1"/>
</dbReference>
<dbReference type="SUPFAM" id="SSF56645">
    <property type="entry name" value="Acyl-CoA dehydrogenase NM domain-like"/>
    <property type="match status" value="1"/>
</dbReference>
<evidence type="ECO:0000313" key="4">
    <source>
        <dbReference type="Proteomes" id="UP000651057"/>
    </source>
</evidence>
<evidence type="ECO:0000256" key="1">
    <source>
        <dbReference type="ARBA" id="ARBA00023002"/>
    </source>
</evidence>
<dbReference type="Gene3D" id="2.40.110.10">
    <property type="entry name" value="Butyryl-CoA Dehydrogenase, subunit A, domain 2"/>
    <property type="match status" value="1"/>
</dbReference>
<protein>
    <submittedName>
        <fullName evidence="3">Acyl-CoA/acyl-ACP dehydrogenase</fullName>
    </submittedName>
</protein>
<comment type="caution">
    <text evidence="3">The sequence shown here is derived from an EMBL/GenBank/DDBJ whole genome shotgun (WGS) entry which is preliminary data.</text>
</comment>
<accession>A0A936ZZG3</accession>
<dbReference type="Gene3D" id="1.20.140.10">
    <property type="entry name" value="Butyryl-CoA Dehydrogenase, subunit A, domain 3"/>
    <property type="match status" value="1"/>
</dbReference>
<dbReference type="Pfam" id="PF08028">
    <property type="entry name" value="Acyl-CoA_dh_2"/>
    <property type="match status" value="1"/>
</dbReference>
<dbReference type="InterPro" id="IPR036250">
    <property type="entry name" value="AcylCo_DH-like_C"/>
</dbReference>
<dbReference type="InterPro" id="IPR009100">
    <property type="entry name" value="AcylCoA_DH/oxidase_NM_dom_sf"/>
</dbReference>
<evidence type="ECO:0000259" key="2">
    <source>
        <dbReference type="Pfam" id="PF08028"/>
    </source>
</evidence>
<dbReference type="PANTHER" id="PTHR43884">
    <property type="entry name" value="ACYL-COA DEHYDROGENASE"/>
    <property type="match status" value="1"/>
</dbReference>
<dbReference type="Proteomes" id="UP000651057">
    <property type="component" value="Unassembled WGS sequence"/>
</dbReference>